<evidence type="ECO:0000256" key="1">
    <source>
        <dbReference type="SAM" id="MobiDB-lite"/>
    </source>
</evidence>
<dbReference type="EMBL" id="JAZHXJ010001680">
    <property type="protein sequence ID" value="KAL1844484.1"/>
    <property type="molecule type" value="Genomic_DNA"/>
</dbReference>
<accession>A0ABR3VS58</accession>
<evidence type="ECO:0000313" key="2">
    <source>
        <dbReference type="EMBL" id="KAL1844484.1"/>
    </source>
</evidence>
<proteinExistence type="predicted"/>
<evidence type="ECO:0000313" key="3">
    <source>
        <dbReference type="Proteomes" id="UP001586593"/>
    </source>
</evidence>
<feature type="compositionally biased region" description="Low complexity" evidence="1">
    <location>
        <begin position="87"/>
        <end position="107"/>
    </location>
</feature>
<organism evidence="2 3">
    <name type="scientific">Phialemonium thermophilum</name>
    <dbReference type="NCBI Taxonomy" id="223376"/>
    <lineage>
        <taxon>Eukaryota</taxon>
        <taxon>Fungi</taxon>
        <taxon>Dikarya</taxon>
        <taxon>Ascomycota</taxon>
        <taxon>Pezizomycotina</taxon>
        <taxon>Sordariomycetes</taxon>
        <taxon>Sordariomycetidae</taxon>
        <taxon>Cephalothecales</taxon>
        <taxon>Cephalothecaceae</taxon>
        <taxon>Phialemonium</taxon>
    </lineage>
</organism>
<reference evidence="2 3" key="1">
    <citation type="journal article" date="2024" name="Commun. Biol.">
        <title>Comparative genomic analysis of thermophilic fungi reveals convergent evolutionary adaptations and gene losses.</title>
        <authorList>
            <person name="Steindorff A.S."/>
            <person name="Aguilar-Pontes M.V."/>
            <person name="Robinson A.J."/>
            <person name="Andreopoulos B."/>
            <person name="LaButti K."/>
            <person name="Kuo A."/>
            <person name="Mondo S."/>
            <person name="Riley R."/>
            <person name="Otillar R."/>
            <person name="Haridas S."/>
            <person name="Lipzen A."/>
            <person name="Grimwood J."/>
            <person name="Schmutz J."/>
            <person name="Clum A."/>
            <person name="Reid I.D."/>
            <person name="Moisan M.C."/>
            <person name="Butler G."/>
            <person name="Nguyen T.T.M."/>
            <person name="Dewar K."/>
            <person name="Conant G."/>
            <person name="Drula E."/>
            <person name="Henrissat B."/>
            <person name="Hansel C."/>
            <person name="Singer S."/>
            <person name="Hutchinson M.I."/>
            <person name="de Vries R.P."/>
            <person name="Natvig D.O."/>
            <person name="Powell A.J."/>
            <person name="Tsang A."/>
            <person name="Grigoriev I.V."/>
        </authorList>
    </citation>
    <scope>NUCLEOTIDE SEQUENCE [LARGE SCALE GENOMIC DNA]</scope>
    <source>
        <strain evidence="2 3">ATCC 24622</strain>
    </source>
</reference>
<feature type="region of interest" description="Disordered" evidence="1">
    <location>
        <begin position="1"/>
        <end position="32"/>
    </location>
</feature>
<sequence>MDGPHTPSRHADYALPSYDDVEDPMRATTPTHGAGVRLLTSLDEPVSETRQYVLPSVLIPPRLSLWEGSVSHDDCVPEPVKQKRLQPSPHSPAAAAAAAAAAAPSSATSWKARSPQRRKPLPHGSYEIQHQPDGPLLRPARGKKGARPIPCCWLRGCGRPEEVFERPQLCKSRRCCRSARF</sequence>
<protein>
    <submittedName>
        <fullName evidence="2">Uncharacterized protein</fullName>
    </submittedName>
</protein>
<feature type="region of interest" description="Disordered" evidence="1">
    <location>
        <begin position="77"/>
        <end position="146"/>
    </location>
</feature>
<comment type="caution">
    <text evidence="2">The sequence shown here is derived from an EMBL/GenBank/DDBJ whole genome shotgun (WGS) entry which is preliminary data.</text>
</comment>
<dbReference type="Proteomes" id="UP001586593">
    <property type="component" value="Unassembled WGS sequence"/>
</dbReference>
<name>A0ABR3VS58_9PEZI</name>
<gene>
    <name evidence="2" type="ORF">VTK73DRAFT_2442</name>
</gene>
<keyword evidence="3" id="KW-1185">Reference proteome</keyword>